<keyword evidence="2" id="KW-1185">Reference proteome</keyword>
<protein>
    <submittedName>
        <fullName evidence="1">Uncharacterized protein</fullName>
    </submittedName>
</protein>
<organism evidence="1 2">
    <name type="scientific">Araneus ventricosus</name>
    <name type="common">Orbweaver spider</name>
    <name type="synonym">Epeira ventricosa</name>
    <dbReference type="NCBI Taxonomy" id="182803"/>
    <lineage>
        <taxon>Eukaryota</taxon>
        <taxon>Metazoa</taxon>
        <taxon>Ecdysozoa</taxon>
        <taxon>Arthropoda</taxon>
        <taxon>Chelicerata</taxon>
        <taxon>Arachnida</taxon>
        <taxon>Araneae</taxon>
        <taxon>Araneomorphae</taxon>
        <taxon>Entelegynae</taxon>
        <taxon>Araneoidea</taxon>
        <taxon>Araneidae</taxon>
        <taxon>Araneus</taxon>
    </lineage>
</organism>
<dbReference type="OrthoDB" id="6355569at2759"/>
<accession>A0A4Y2HRE0</accession>
<dbReference type="AlphaFoldDB" id="A0A4Y2HRE0"/>
<dbReference type="EMBL" id="BGPR01002091">
    <property type="protein sequence ID" value="GBM67609.1"/>
    <property type="molecule type" value="Genomic_DNA"/>
</dbReference>
<evidence type="ECO:0000313" key="1">
    <source>
        <dbReference type="EMBL" id="GBM67609.1"/>
    </source>
</evidence>
<name>A0A4Y2HRE0_ARAVE</name>
<dbReference type="Proteomes" id="UP000499080">
    <property type="component" value="Unassembled WGS sequence"/>
</dbReference>
<comment type="caution">
    <text evidence="1">The sequence shown here is derived from an EMBL/GenBank/DDBJ whole genome shotgun (WGS) entry which is preliminary data.</text>
</comment>
<reference evidence="1 2" key="1">
    <citation type="journal article" date="2019" name="Sci. Rep.">
        <title>Orb-weaving spider Araneus ventricosus genome elucidates the spidroin gene catalogue.</title>
        <authorList>
            <person name="Kono N."/>
            <person name="Nakamura H."/>
            <person name="Ohtoshi R."/>
            <person name="Moran D.A.P."/>
            <person name="Shinohara A."/>
            <person name="Yoshida Y."/>
            <person name="Fujiwara M."/>
            <person name="Mori M."/>
            <person name="Tomita M."/>
            <person name="Arakawa K."/>
        </authorList>
    </citation>
    <scope>NUCLEOTIDE SEQUENCE [LARGE SCALE GENOMIC DNA]</scope>
</reference>
<sequence length="95" mass="11225">MANKNHKTQIYDVNLLKPYHQRSESINLLLNGKYESLEYEPELEIPYPTSDPNVYDFEEIVRDSALRQRLCPTQIEEQIQEPIKKSSRTSQEKLT</sequence>
<evidence type="ECO:0000313" key="2">
    <source>
        <dbReference type="Proteomes" id="UP000499080"/>
    </source>
</evidence>
<gene>
    <name evidence="1" type="ORF">AVEN_44756_1</name>
</gene>
<proteinExistence type="predicted"/>